<feature type="region of interest" description="Disordered" evidence="5">
    <location>
        <begin position="1"/>
        <end position="27"/>
    </location>
</feature>
<feature type="transmembrane region" description="Helical" evidence="6">
    <location>
        <begin position="295"/>
        <end position="315"/>
    </location>
</feature>
<evidence type="ECO:0000256" key="2">
    <source>
        <dbReference type="ARBA" id="ARBA00022692"/>
    </source>
</evidence>
<feature type="transmembrane region" description="Helical" evidence="6">
    <location>
        <begin position="35"/>
        <end position="54"/>
    </location>
</feature>
<feature type="transmembrane region" description="Helical" evidence="6">
    <location>
        <begin position="376"/>
        <end position="393"/>
    </location>
</feature>
<proteinExistence type="predicted"/>
<dbReference type="Gene3D" id="1.20.1250.20">
    <property type="entry name" value="MFS general substrate transporter like domains"/>
    <property type="match status" value="1"/>
</dbReference>
<dbReference type="OrthoDB" id="194139at2759"/>
<protein>
    <submittedName>
        <fullName evidence="8">MFS general substrate transporter</fullName>
    </submittedName>
</protein>
<feature type="transmembrane region" description="Helical" evidence="6">
    <location>
        <begin position="341"/>
        <end position="364"/>
    </location>
</feature>
<name>A0A395IBE7_ASPHC</name>
<feature type="domain" description="Major facilitator superfamily (MFS) profile" evidence="7">
    <location>
        <begin position="35"/>
        <end position="495"/>
    </location>
</feature>
<dbReference type="EMBL" id="KZ824271">
    <property type="protein sequence ID" value="RAL15484.1"/>
    <property type="molecule type" value="Genomic_DNA"/>
</dbReference>
<keyword evidence="4 6" id="KW-0472">Membrane</keyword>
<sequence length="499" mass="53856">MTTTPDTRGDTQDENAPLLGTDQVPRTSASSSQKLAVMVTASMLILAMDFGFYLTAAPQTKIFEDIVCRNYMAALGNPADAVPTEGVCKSEPVQSELALVNGWKETSDVLPGILLSVPYGVLADRWGRKPVLLLGILGILLGEIWVRVVCLYPTVLPLRLVWLSGMWRLIGGGDIALSSIALVMVADRFPEDEIATALFRLTSAVIVSEVLATPVSAYLMARDPWLPYVLGLGVAIVGSLCAFLMPETLTDARSKIVLTTTPTNEEETPSYPARKDSVRQFIKGKMRELRDSTRFIMSSPGVAVCLFALFVTSISKQSTSLLLQYTSKRFHWSIGNSSLLISLRGLITLANFLLLMPALSFLLTRYLHLPGKLKDLRLAQASSFVSALGFLVIATTASWAMLVLGIVLLSLGAAFAVSCRSFVTALVRPDHVGTLYSSASAVTSFGIVVSGPLLAYAFRLGLRLGPAWFGLPFLLAGGVYLVGSVLLVRLRIPDRVHGE</sequence>
<dbReference type="VEuPathDB" id="FungiDB:BO97DRAFT_468398"/>
<evidence type="ECO:0000313" key="8">
    <source>
        <dbReference type="EMBL" id="RAL15484.1"/>
    </source>
</evidence>
<reference evidence="8 9" key="1">
    <citation type="submission" date="2018-02" db="EMBL/GenBank/DDBJ databases">
        <title>The genomes of Aspergillus section Nigri reveals drivers in fungal speciation.</title>
        <authorList>
            <consortium name="DOE Joint Genome Institute"/>
            <person name="Vesth T.C."/>
            <person name="Nybo J."/>
            <person name="Theobald S."/>
            <person name="Brandl J."/>
            <person name="Frisvad J.C."/>
            <person name="Nielsen K.F."/>
            <person name="Lyhne E.K."/>
            <person name="Kogle M.E."/>
            <person name="Kuo A."/>
            <person name="Riley R."/>
            <person name="Clum A."/>
            <person name="Nolan M."/>
            <person name="Lipzen A."/>
            <person name="Salamov A."/>
            <person name="Henrissat B."/>
            <person name="Wiebenga A."/>
            <person name="De vries R.P."/>
            <person name="Grigoriev I.V."/>
            <person name="Mortensen U.H."/>
            <person name="Andersen M.R."/>
            <person name="Baker S.E."/>
        </authorList>
    </citation>
    <scope>NUCLEOTIDE SEQUENCE [LARGE SCALE GENOMIC DNA]</scope>
    <source>
        <strain evidence="8 9">CBS 101889</strain>
    </source>
</reference>
<keyword evidence="3 6" id="KW-1133">Transmembrane helix</keyword>
<feature type="transmembrane region" description="Helical" evidence="6">
    <location>
        <begin position="198"/>
        <end position="219"/>
    </location>
</feature>
<dbReference type="RefSeq" id="XP_025554638.1">
    <property type="nucleotide sequence ID" value="XM_025699739.1"/>
</dbReference>
<evidence type="ECO:0000256" key="5">
    <source>
        <dbReference type="SAM" id="MobiDB-lite"/>
    </source>
</evidence>
<evidence type="ECO:0000256" key="3">
    <source>
        <dbReference type="ARBA" id="ARBA00022989"/>
    </source>
</evidence>
<organism evidence="8 9">
    <name type="scientific">Aspergillus homomorphus (strain CBS 101889)</name>
    <dbReference type="NCBI Taxonomy" id="1450537"/>
    <lineage>
        <taxon>Eukaryota</taxon>
        <taxon>Fungi</taxon>
        <taxon>Dikarya</taxon>
        <taxon>Ascomycota</taxon>
        <taxon>Pezizomycotina</taxon>
        <taxon>Eurotiomycetes</taxon>
        <taxon>Eurotiomycetidae</taxon>
        <taxon>Eurotiales</taxon>
        <taxon>Aspergillaceae</taxon>
        <taxon>Aspergillus</taxon>
        <taxon>Aspergillus subgen. Circumdati</taxon>
    </lineage>
</organism>
<dbReference type="GO" id="GO:0016020">
    <property type="term" value="C:membrane"/>
    <property type="evidence" value="ECO:0007669"/>
    <property type="project" value="UniProtKB-SubCell"/>
</dbReference>
<accession>A0A395IBE7</accession>
<feature type="transmembrane region" description="Helical" evidence="6">
    <location>
        <begin position="166"/>
        <end position="186"/>
    </location>
</feature>
<dbReference type="Pfam" id="PF07690">
    <property type="entry name" value="MFS_1"/>
    <property type="match status" value="1"/>
</dbReference>
<comment type="subcellular location">
    <subcellularLocation>
        <location evidence="1">Membrane</location>
        <topology evidence="1">Multi-pass membrane protein</topology>
    </subcellularLocation>
</comment>
<feature type="transmembrane region" description="Helical" evidence="6">
    <location>
        <begin position="225"/>
        <end position="245"/>
    </location>
</feature>
<dbReference type="SUPFAM" id="SSF103473">
    <property type="entry name" value="MFS general substrate transporter"/>
    <property type="match status" value="1"/>
</dbReference>
<keyword evidence="2 6" id="KW-0812">Transmembrane</keyword>
<dbReference type="Proteomes" id="UP000248961">
    <property type="component" value="Unassembled WGS sequence"/>
</dbReference>
<feature type="transmembrane region" description="Helical" evidence="6">
    <location>
        <begin position="467"/>
        <end position="488"/>
    </location>
</feature>
<dbReference type="InterPro" id="IPR011701">
    <property type="entry name" value="MFS"/>
</dbReference>
<feature type="transmembrane region" description="Helical" evidence="6">
    <location>
        <begin position="131"/>
        <end position="154"/>
    </location>
</feature>
<feature type="transmembrane region" description="Helical" evidence="6">
    <location>
        <begin position="399"/>
        <end position="423"/>
    </location>
</feature>
<dbReference type="GeneID" id="37204028"/>
<dbReference type="GO" id="GO:0022857">
    <property type="term" value="F:transmembrane transporter activity"/>
    <property type="evidence" value="ECO:0007669"/>
    <property type="project" value="InterPro"/>
</dbReference>
<dbReference type="STRING" id="1450537.A0A395IBE7"/>
<feature type="transmembrane region" description="Helical" evidence="6">
    <location>
        <begin position="435"/>
        <end position="455"/>
    </location>
</feature>
<evidence type="ECO:0000256" key="6">
    <source>
        <dbReference type="SAM" id="Phobius"/>
    </source>
</evidence>
<evidence type="ECO:0000256" key="4">
    <source>
        <dbReference type="ARBA" id="ARBA00023136"/>
    </source>
</evidence>
<dbReference type="InterPro" id="IPR036259">
    <property type="entry name" value="MFS_trans_sf"/>
</dbReference>
<dbReference type="InterPro" id="IPR020846">
    <property type="entry name" value="MFS_dom"/>
</dbReference>
<dbReference type="PANTHER" id="PTHR23507">
    <property type="entry name" value="ZGC:174356"/>
    <property type="match status" value="1"/>
</dbReference>
<gene>
    <name evidence="8" type="ORF">BO97DRAFT_468398</name>
</gene>
<evidence type="ECO:0000313" key="9">
    <source>
        <dbReference type="Proteomes" id="UP000248961"/>
    </source>
</evidence>
<dbReference type="PANTHER" id="PTHR23507:SF1">
    <property type="entry name" value="FI18259P1-RELATED"/>
    <property type="match status" value="1"/>
</dbReference>
<keyword evidence="9" id="KW-1185">Reference proteome</keyword>
<dbReference type="AlphaFoldDB" id="A0A395IBE7"/>
<evidence type="ECO:0000259" key="7">
    <source>
        <dbReference type="PROSITE" id="PS50850"/>
    </source>
</evidence>
<dbReference type="PROSITE" id="PS50850">
    <property type="entry name" value="MFS"/>
    <property type="match status" value="1"/>
</dbReference>
<evidence type="ECO:0000256" key="1">
    <source>
        <dbReference type="ARBA" id="ARBA00004141"/>
    </source>
</evidence>